<dbReference type="EMBL" id="FN596006">
    <property type="protein sequence ID" value="CCB56973.1"/>
    <property type="molecule type" value="Genomic_DNA"/>
</dbReference>
<proteinExistence type="predicted"/>
<evidence type="ECO:0000256" key="1">
    <source>
        <dbReference type="ARBA" id="ARBA00004123"/>
    </source>
</evidence>
<evidence type="ECO:0000256" key="6">
    <source>
        <dbReference type="ARBA" id="ARBA00023015"/>
    </source>
</evidence>
<evidence type="ECO:0000259" key="15">
    <source>
        <dbReference type="PROSITE" id="PS51293"/>
    </source>
</evidence>
<keyword evidence="8" id="KW-0804">Transcription</keyword>
<dbReference type="FunCoup" id="F6HQL6">
    <property type="interactions" value="3167"/>
</dbReference>
<dbReference type="CDD" id="cd02336">
    <property type="entry name" value="ZZ_RSC8"/>
    <property type="match status" value="1"/>
</dbReference>
<dbReference type="InParanoid" id="F6HQL6"/>
<keyword evidence="9" id="KW-0539">Nucleus</keyword>
<dbReference type="InterPro" id="IPR007526">
    <property type="entry name" value="SWIRM"/>
</dbReference>
<dbReference type="Proteomes" id="UP000009183">
    <property type="component" value="Chromosome 3"/>
</dbReference>
<feature type="region of interest" description="Disordered" evidence="11">
    <location>
        <begin position="105"/>
        <end position="124"/>
    </location>
</feature>
<evidence type="ECO:0008006" key="19">
    <source>
        <dbReference type="Google" id="ProtNLM"/>
    </source>
</evidence>
<feature type="compositionally biased region" description="Basic and acidic residues" evidence="11">
    <location>
        <begin position="839"/>
        <end position="861"/>
    </location>
</feature>
<name>F6HQL6_VITVI</name>
<feature type="compositionally biased region" description="Basic and acidic residues" evidence="11">
    <location>
        <begin position="518"/>
        <end position="529"/>
    </location>
</feature>
<feature type="domain" description="SWIRM" evidence="14">
    <location>
        <begin position="168"/>
        <end position="265"/>
    </location>
</feature>
<dbReference type="GO" id="GO:0008270">
    <property type="term" value="F:zinc ion binding"/>
    <property type="evidence" value="ECO:0007669"/>
    <property type="project" value="UniProtKB-KW"/>
</dbReference>
<feature type="domain" description="HTH myb-type" evidence="16">
    <location>
        <begin position="382"/>
        <end position="424"/>
    </location>
</feature>
<feature type="compositionally biased region" description="Basic and acidic residues" evidence="11">
    <location>
        <begin position="700"/>
        <end position="719"/>
    </location>
</feature>
<accession>F6HQL6</accession>
<dbReference type="InterPro" id="IPR041984">
    <property type="entry name" value="Rsc8/Ssr1/Ssr2_ZZ"/>
</dbReference>
<feature type="region of interest" description="Disordered" evidence="11">
    <location>
        <begin position="613"/>
        <end position="861"/>
    </location>
</feature>
<dbReference type="PROSITE" id="PS50135">
    <property type="entry name" value="ZF_ZZ_2"/>
    <property type="match status" value="1"/>
</dbReference>
<evidence type="ECO:0000256" key="10">
    <source>
        <dbReference type="PROSITE-ProRule" id="PRU00228"/>
    </source>
</evidence>
<dbReference type="PROSITE" id="PS50090">
    <property type="entry name" value="MYB_LIKE"/>
    <property type="match status" value="1"/>
</dbReference>
<evidence type="ECO:0000256" key="2">
    <source>
        <dbReference type="ARBA" id="ARBA00022473"/>
    </source>
</evidence>
<dbReference type="FunFam" id="1.10.10.60:FF:000014">
    <property type="entry name" value="SWI/SNF complex subunit SMARCC2 isoform C"/>
    <property type="match status" value="1"/>
</dbReference>
<sequence length="1023" mass="111078">MEEKRREAGSLPPASSSAGTVTAKVTETEPKSEPPSSRRRAGGQKRKSNNLSASNSTPSKRLAREKALAPPLASIHNGPCTRARQSPNNVSSAAAATAAASGALQKLDQPEAAPGASSSGAGLTAEELNVKNEDWEALEAEMAAEFEAIRSRDANVHVVPSSSGEIHLFTTLSTGWFSWTKVHPLEAQAMPSFFNGKSENRNPDMYKQIRDWIIKRFHGNPNTQIEVKDLSELEIGDLDARQEVMEFLDYWGLINFHPFLPAESSVANGDDDTAKQLDSSVEKLYRFDMVQSCPPVVPKANMSAPTMASGLFPESAFVEELVRSEGPSVEYHCNSCSADCSRKRYHCQKQADFDLCTECFNNQKFGSDMSSSDFILMEPAEAPGVSGGKWTDQETLLLLEALELYKENWNEIAEHVATKTKAQCILHFVQMPIEDTFIDCEDETNVNPQENADPVSANNDSSVPKDIPESTESKTDVSEGHPPSSAMETSKPEGPPLSSPMETSKPESQPPPSPMETSKPEGGNEMKDNQETGEACALKALREAFEAVGSLPTPGAPLTFTDAGNPVMALAVFLTQLVGSGRASAAVHSSLKSMSSNSPGMQLAARHCYILEDPPDDKKEQVGSESATAEMVDQDAHKDENMKDVNEKDEKQKDVNQKDASQEDENQKHENQKELNQKEENQKDVNQREEHSISILEGSDTLKDQNENKIEDSVPEEKLSVPPNGECTEKSLAAKEPDVVVSNDSEPGILSQSSNSDLPKDCPPNSVDKSDDLTPKAGLLPSSMKESGDGASVKDHSQPSEAPKDVDTVPESLPLQTKEPLQSLTSNTLVENGANTGRDQTKEGKSESHDSSKTKPDPSIDKIKRAATSALSAAAVKAKLLANQEEDQIQQFATLLIEKQLHKLETKLAFFNEMESVITRVREQMDRSRQRLYHERAQIIAARLGFAGSSSRPTAPSLPINRPGMSFPTSVPRPPMGMTSQRPPMSRPMMMAPSSLNTLVSSTVAGSSIRPPSQDKLSSVGTK</sequence>
<keyword evidence="18" id="KW-1185">Reference proteome</keyword>
<dbReference type="PANTHER" id="PTHR12802:SF41">
    <property type="entry name" value="BRAHMA ASSOCIATED PROTEIN 155 KDA"/>
    <property type="match status" value="1"/>
</dbReference>
<feature type="compositionally biased region" description="Basic and acidic residues" evidence="11">
    <location>
        <begin position="786"/>
        <end position="807"/>
    </location>
</feature>
<dbReference type="InterPro" id="IPR017884">
    <property type="entry name" value="SANT_dom"/>
</dbReference>
<feature type="domain" description="SANT" evidence="15">
    <location>
        <begin position="385"/>
        <end position="436"/>
    </location>
</feature>
<feature type="compositionally biased region" description="Polar residues" evidence="11">
    <location>
        <begin position="445"/>
        <end position="462"/>
    </location>
</feature>
<comment type="subcellular location">
    <subcellularLocation>
        <location evidence="1">Nucleus</location>
    </subcellularLocation>
</comment>
<feature type="compositionally biased region" description="Low complexity" evidence="11">
    <location>
        <begin position="9"/>
        <end position="19"/>
    </location>
</feature>
<feature type="region of interest" description="Disordered" evidence="11">
    <location>
        <begin position="1"/>
        <end position="94"/>
    </location>
</feature>
<dbReference type="Gene3D" id="1.10.10.10">
    <property type="entry name" value="Winged helix-like DNA-binding domain superfamily/Winged helix DNA-binding domain"/>
    <property type="match status" value="1"/>
</dbReference>
<dbReference type="GO" id="GO:0003677">
    <property type="term" value="F:DNA binding"/>
    <property type="evidence" value="ECO:0007669"/>
    <property type="project" value="UniProtKB-KW"/>
</dbReference>
<dbReference type="InterPro" id="IPR017930">
    <property type="entry name" value="Myb_dom"/>
</dbReference>
<feature type="compositionally biased region" description="Polar residues" evidence="11">
    <location>
        <begin position="819"/>
        <end position="838"/>
    </location>
</feature>
<dbReference type="SUPFAM" id="SSF57850">
    <property type="entry name" value="RING/U-box"/>
    <property type="match status" value="1"/>
</dbReference>
<dbReference type="PROSITE" id="PS50934">
    <property type="entry name" value="SWIRM"/>
    <property type="match status" value="1"/>
</dbReference>
<dbReference type="SUPFAM" id="SSF46689">
    <property type="entry name" value="Homeodomain-like"/>
    <property type="match status" value="2"/>
</dbReference>
<dbReference type="eggNOG" id="KOG1279">
    <property type="taxonomic scope" value="Eukaryota"/>
</dbReference>
<evidence type="ECO:0000313" key="17">
    <source>
        <dbReference type="EMBL" id="CCB56973.1"/>
    </source>
</evidence>
<dbReference type="InterPro" id="IPR032451">
    <property type="entry name" value="SMARCC_C"/>
</dbReference>
<keyword evidence="2" id="KW-0217">Developmental protein</keyword>
<reference evidence="18" key="1">
    <citation type="journal article" date="2007" name="Nature">
        <title>The grapevine genome sequence suggests ancestral hexaploidization in major angiosperm phyla.</title>
        <authorList>
            <consortium name="The French-Italian Public Consortium for Grapevine Genome Characterization."/>
            <person name="Jaillon O."/>
            <person name="Aury J.-M."/>
            <person name="Noel B."/>
            <person name="Policriti A."/>
            <person name="Clepet C."/>
            <person name="Casagrande A."/>
            <person name="Choisne N."/>
            <person name="Aubourg S."/>
            <person name="Vitulo N."/>
            <person name="Jubin C."/>
            <person name="Vezzi A."/>
            <person name="Legeai F."/>
            <person name="Hugueney P."/>
            <person name="Dasilva C."/>
            <person name="Horner D."/>
            <person name="Mica E."/>
            <person name="Jublot D."/>
            <person name="Poulain J."/>
            <person name="Bruyere C."/>
            <person name="Billault A."/>
            <person name="Segurens B."/>
            <person name="Gouyvenoux M."/>
            <person name="Ugarte E."/>
            <person name="Cattonaro F."/>
            <person name="Anthouard V."/>
            <person name="Vico V."/>
            <person name="Del Fabbro C."/>
            <person name="Alaux M."/>
            <person name="Di Gaspero G."/>
            <person name="Dumas V."/>
            <person name="Felice N."/>
            <person name="Paillard S."/>
            <person name="Juman I."/>
            <person name="Moroldo M."/>
            <person name="Scalabrin S."/>
            <person name="Canaguier A."/>
            <person name="Le Clainche I."/>
            <person name="Malacrida G."/>
            <person name="Durand E."/>
            <person name="Pesole G."/>
            <person name="Laucou V."/>
            <person name="Chatelet P."/>
            <person name="Merdinoglu D."/>
            <person name="Delledonne M."/>
            <person name="Pezzotti M."/>
            <person name="Lecharny A."/>
            <person name="Scarpelli C."/>
            <person name="Artiguenave F."/>
            <person name="Pe M.E."/>
            <person name="Valle G."/>
            <person name="Morgante M."/>
            <person name="Caboche M."/>
            <person name="Adam-Blondon A.-F."/>
            <person name="Weissenbach J."/>
            <person name="Quetier F."/>
            <person name="Wincker P."/>
        </authorList>
    </citation>
    <scope>NUCLEOTIDE SEQUENCE [LARGE SCALE GENOMIC DNA]</scope>
    <source>
        <strain evidence="18">cv. Pinot noir / PN40024</strain>
    </source>
</reference>
<feature type="region of interest" description="Disordered" evidence="11">
    <location>
        <begin position="444"/>
        <end position="529"/>
    </location>
</feature>
<keyword evidence="5" id="KW-0862">Zinc</keyword>
<feature type="compositionally biased region" description="Low complexity" evidence="11">
    <location>
        <begin position="111"/>
        <end position="124"/>
    </location>
</feature>
<feature type="domain" description="ZZ-type" evidence="13">
    <location>
        <begin position="328"/>
        <end position="382"/>
    </location>
</feature>
<dbReference type="InterPro" id="IPR001005">
    <property type="entry name" value="SANT/Myb"/>
</dbReference>
<dbReference type="InterPro" id="IPR036388">
    <property type="entry name" value="WH-like_DNA-bd_sf"/>
</dbReference>
<evidence type="ECO:0000256" key="7">
    <source>
        <dbReference type="ARBA" id="ARBA00023125"/>
    </source>
</evidence>
<evidence type="ECO:0000313" key="18">
    <source>
        <dbReference type="Proteomes" id="UP000009183"/>
    </source>
</evidence>
<feature type="compositionally biased region" description="Polar residues" evidence="11">
    <location>
        <begin position="49"/>
        <end position="59"/>
    </location>
</feature>
<organism evidence="17 18">
    <name type="scientific">Vitis vinifera</name>
    <name type="common">Grape</name>
    <dbReference type="NCBI Taxonomy" id="29760"/>
    <lineage>
        <taxon>Eukaryota</taxon>
        <taxon>Viridiplantae</taxon>
        <taxon>Streptophyta</taxon>
        <taxon>Embryophyta</taxon>
        <taxon>Tracheophyta</taxon>
        <taxon>Spermatophyta</taxon>
        <taxon>Magnoliopsida</taxon>
        <taxon>eudicotyledons</taxon>
        <taxon>Gunneridae</taxon>
        <taxon>Pentapetalae</taxon>
        <taxon>rosids</taxon>
        <taxon>Vitales</taxon>
        <taxon>Vitaceae</taxon>
        <taxon>Viteae</taxon>
        <taxon>Vitis</taxon>
    </lineage>
</organism>
<keyword evidence="6" id="KW-0805">Transcription regulation</keyword>
<evidence type="ECO:0000256" key="3">
    <source>
        <dbReference type="ARBA" id="ARBA00022723"/>
    </source>
</evidence>
<dbReference type="CDD" id="cd00167">
    <property type="entry name" value="SANT"/>
    <property type="match status" value="1"/>
</dbReference>
<evidence type="ECO:0000256" key="8">
    <source>
        <dbReference type="ARBA" id="ARBA00023163"/>
    </source>
</evidence>
<feature type="compositionally biased region" description="Basic residues" evidence="11">
    <location>
        <begin position="37"/>
        <end position="48"/>
    </location>
</feature>
<dbReference type="STRING" id="29760.F6HQL6"/>
<feature type="domain" description="Myb-like" evidence="12">
    <location>
        <begin position="382"/>
        <end position="432"/>
    </location>
</feature>
<dbReference type="AlphaFoldDB" id="F6HQL6"/>
<feature type="compositionally biased region" description="Basic and acidic residues" evidence="11">
    <location>
        <begin position="466"/>
        <end position="479"/>
    </location>
</feature>
<dbReference type="SMART" id="SM00717">
    <property type="entry name" value="SANT"/>
    <property type="match status" value="1"/>
</dbReference>
<dbReference type="GO" id="GO:0005634">
    <property type="term" value="C:nucleus"/>
    <property type="evidence" value="ECO:0007669"/>
    <property type="project" value="UniProtKB-SubCell"/>
</dbReference>
<dbReference type="PANTHER" id="PTHR12802">
    <property type="entry name" value="SWI/SNF COMPLEX-RELATED"/>
    <property type="match status" value="1"/>
</dbReference>
<evidence type="ECO:0000259" key="14">
    <source>
        <dbReference type="PROSITE" id="PS50934"/>
    </source>
</evidence>
<feature type="compositionally biased region" description="Basic and acidic residues" evidence="11">
    <location>
        <begin position="727"/>
        <end position="738"/>
    </location>
</feature>
<feature type="compositionally biased region" description="Low complexity" evidence="11">
    <location>
        <begin position="980"/>
        <end position="995"/>
    </location>
</feature>
<feature type="compositionally biased region" description="Polar residues" evidence="11">
    <location>
        <begin position="996"/>
        <end position="1006"/>
    </location>
</feature>
<dbReference type="InterPro" id="IPR009057">
    <property type="entry name" value="Homeodomain-like_sf"/>
</dbReference>
<keyword evidence="4 10" id="KW-0863">Zinc-finger</keyword>
<dbReference type="Pfam" id="PF16495">
    <property type="entry name" value="SWIRM-assoc_1"/>
    <property type="match status" value="1"/>
</dbReference>
<dbReference type="Pfam" id="PF00249">
    <property type="entry name" value="Myb_DNA-binding"/>
    <property type="match status" value="1"/>
</dbReference>
<gene>
    <name evidence="17" type="ordered locus">VIT_03s0063g02410</name>
</gene>
<evidence type="ECO:0000259" key="16">
    <source>
        <dbReference type="PROSITE" id="PS51294"/>
    </source>
</evidence>
<dbReference type="Gene3D" id="1.10.10.60">
    <property type="entry name" value="Homeodomain-like"/>
    <property type="match status" value="1"/>
</dbReference>
<dbReference type="PROSITE" id="PS51294">
    <property type="entry name" value="HTH_MYB"/>
    <property type="match status" value="1"/>
</dbReference>
<feature type="region of interest" description="Disordered" evidence="11">
    <location>
        <begin position="948"/>
        <end position="1023"/>
    </location>
</feature>
<evidence type="ECO:0000259" key="12">
    <source>
        <dbReference type="PROSITE" id="PS50090"/>
    </source>
</evidence>
<keyword evidence="3" id="KW-0479">Metal-binding</keyword>
<dbReference type="Gene3D" id="3.30.60.90">
    <property type="match status" value="1"/>
</dbReference>
<evidence type="ECO:0000256" key="11">
    <source>
        <dbReference type="SAM" id="MobiDB-lite"/>
    </source>
</evidence>
<dbReference type="ExpressionAtlas" id="F6HQL6">
    <property type="expression patterns" value="baseline and differential"/>
</dbReference>
<feature type="compositionally biased region" description="Polar residues" evidence="11">
    <location>
        <begin position="742"/>
        <end position="757"/>
    </location>
</feature>
<dbReference type="InterPro" id="IPR043145">
    <property type="entry name" value="Znf_ZZ_sf"/>
</dbReference>
<dbReference type="PaxDb" id="29760-VIT_03s0063g02410.t01"/>
<dbReference type="HOGENOM" id="CLU_015614_0_0_1"/>
<dbReference type="SMART" id="SM00291">
    <property type="entry name" value="ZnF_ZZ"/>
    <property type="match status" value="1"/>
</dbReference>
<dbReference type="PROSITE" id="PS01357">
    <property type="entry name" value="ZF_ZZ_1"/>
    <property type="match status" value="1"/>
</dbReference>
<evidence type="ECO:0000256" key="9">
    <source>
        <dbReference type="ARBA" id="ARBA00023242"/>
    </source>
</evidence>
<keyword evidence="7" id="KW-0238">DNA-binding</keyword>
<feature type="compositionally biased region" description="Basic and acidic residues" evidence="11">
    <location>
        <begin position="634"/>
        <end position="692"/>
    </location>
</feature>
<dbReference type="InterPro" id="IPR000433">
    <property type="entry name" value="Znf_ZZ"/>
</dbReference>
<evidence type="ECO:0000256" key="4">
    <source>
        <dbReference type="ARBA" id="ARBA00022771"/>
    </source>
</evidence>
<dbReference type="Pfam" id="PF00569">
    <property type="entry name" value="ZZ"/>
    <property type="match status" value="1"/>
</dbReference>
<evidence type="ECO:0000256" key="5">
    <source>
        <dbReference type="ARBA" id="ARBA00022833"/>
    </source>
</evidence>
<protein>
    <recommendedName>
        <fullName evidence="19">SWI/SNF complex subunit SWI3D</fullName>
    </recommendedName>
</protein>
<dbReference type="PROSITE" id="PS51293">
    <property type="entry name" value="SANT"/>
    <property type="match status" value="1"/>
</dbReference>
<dbReference type="Pfam" id="PF04433">
    <property type="entry name" value="SWIRM"/>
    <property type="match status" value="1"/>
</dbReference>
<evidence type="ECO:0000259" key="13">
    <source>
        <dbReference type="PROSITE" id="PS50135"/>
    </source>
</evidence>